<protein>
    <submittedName>
        <fullName evidence="1">Uncharacterized protein</fullName>
    </submittedName>
</protein>
<organism evidence="1 2">
    <name type="scientific">Armillaria borealis</name>
    <dbReference type="NCBI Taxonomy" id="47425"/>
    <lineage>
        <taxon>Eukaryota</taxon>
        <taxon>Fungi</taxon>
        <taxon>Dikarya</taxon>
        <taxon>Basidiomycota</taxon>
        <taxon>Agaricomycotina</taxon>
        <taxon>Agaricomycetes</taxon>
        <taxon>Agaricomycetidae</taxon>
        <taxon>Agaricales</taxon>
        <taxon>Marasmiineae</taxon>
        <taxon>Physalacriaceae</taxon>
        <taxon>Armillaria</taxon>
    </lineage>
</organism>
<proteinExistence type="predicted"/>
<dbReference type="SUPFAM" id="SSF48173">
    <property type="entry name" value="Cryptochrome/photolyase FAD-binding domain"/>
    <property type="match status" value="1"/>
</dbReference>
<name>A0AA39JMC7_9AGAR</name>
<accession>A0AA39JMC7</accession>
<sequence>MYESERGRTRFPWNDAIVRQDGLDPFARHSVAVTICFPTDFTRKKGADAKAKYLIDWDPSANPARQERQERAVKFCPELAQFPDKIFKRKKAGGAVEYDYPAPILDPELEKKRCMVRIKAAYAQGFHGTNHEIPGGSADDILRGSYKEALGQVDYADSRRRFHVEAETGRRWR</sequence>
<dbReference type="Gene3D" id="1.10.579.10">
    <property type="entry name" value="DNA Cyclobutane Dipyrimidine Photolyase, subunit A, domain 3"/>
    <property type="match status" value="1"/>
</dbReference>
<keyword evidence="2" id="KW-1185">Reference proteome</keyword>
<dbReference type="InterPro" id="IPR036134">
    <property type="entry name" value="Crypto/Photolyase_FAD-like_sf"/>
</dbReference>
<reference evidence="1" key="1">
    <citation type="submission" date="2023-06" db="EMBL/GenBank/DDBJ databases">
        <authorList>
            <consortium name="Lawrence Berkeley National Laboratory"/>
            <person name="Ahrendt S."/>
            <person name="Sahu N."/>
            <person name="Indic B."/>
            <person name="Wong-Bajracharya J."/>
            <person name="Merenyi Z."/>
            <person name="Ke H.-M."/>
            <person name="Monk M."/>
            <person name="Kocsube S."/>
            <person name="Drula E."/>
            <person name="Lipzen A."/>
            <person name="Balint B."/>
            <person name="Henrissat B."/>
            <person name="Andreopoulos B."/>
            <person name="Martin F.M."/>
            <person name="Harder C.B."/>
            <person name="Rigling D."/>
            <person name="Ford K.L."/>
            <person name="Foster G.D."/>
            <person name="Pangilinan J."/>
            <person name="Papanicolaou A."/>
            <person name="Barry K."/>
            <person name="LaButti K."/>
            <person name="Viragh M."/>
            <person name="Koriabine M."/>
            <person name="Yan M."/>
            <person name="Riley R."/>
            <person name="Champramary S."/>
            <person name="Plett K.L."/>
            <person name="Tsai I.J."/>
            <person name="Slot J."/>
            <person name="Sipos G."/>
            <person name="Plett J."/>
            <person name="Nagy L.G."/>
            <person name="Grigoriev I.V."/>
        </authorList>
    </citation>
    <scope>NUCLEOTIDE SEQUENCE</scope>
    <source>
        <strain evidence="1">FPL87.14</strain>
    </source>
</reference>
<dbReference type="AlphaFoldDB" id="A0AA39JMC7"/>
<evidence type="ECO:0000313" key="2">
    <source>
        <dbReference type="Proteomes" id="UP001175226"/>
    </source>
</evidence>
<comment type="caution">
    <text evidence="1">The sequence shown here is derived from an EMBL/GenBank/DDBJ whole genome shotgun (WGS) entry which is preliminary data.</text>
</comment>
<dbReference type="EMBL" id="JAUEPT010000017">
    <property type="protein sequence ID" value="KAK0445184.1"/>
    <property type="molecule type" value="Genomic_DNA"/>
</dbReference>
<gene>
    <name evidence="1" type="ORF">EV421DRAFT_2018403</name>
</gene>
<evidence type="ECO:0000313" key="1">
    <source>
        <dbReference type="EMBL" id="KAK0445184.1"/>
    </source>
</evidence>
<dbReference type="Proteomes" id="UP001175226">
    <property type="component" value="Unassembled WGS sequence"/>
</dbReference>